<accession>A0A1E1KLE6</accession>
<evidence type="ECO:0000313" key="2">
    <source>
        <dbReference type="Proteomes" id="UP000178912"/>
    </source>
</evidence>
<keyword evidence="2" id="KW-1185">Reference proteome</keyword>
<reference evidence="2" key="1">
    <citation type="submission" date="2016-03" db="EMBL/GenBank/DDBJ databases">
        <authorList>
            <person name="Guldener U."/>
        </authorList>
    </citation>
    <scope>NUCLEOTIDE SEQUENCE [LARGE SCALE GENOMIC DNA]</scope>
    <source>
        <strain evidence="2">04CH-RAC-A.6.1</strain>
    </source>
</reference>
<organism evidence="1 2">
    <name type="scientific">Rhynchosporium agropyri</name>
    <dbReference type="NCBI Taxonomy" id="914238"/>
    <lineage>
        <taxon>Eukaryota</taxon>
        <taxon>Fungi</taxon>
        <taxon>Dikarya</taxon>
        <taxon>Ascomycota</taxon>
        <taxon>Pezizomycotina</taxon>
        <taxon>Leotiomycetes</taxon>
        <taxon>Helotiales</taxon>
        <taxon>Ploettnerulaceae</taxon>
        <taxon>Rhynchosporium</taxon>
    </lineage>
</organism>
<evidence type="ECO:0000313" key="1">
    <source>
        <dbReference type="EMBL" id="CZS98857.1"/>
    </source>
</evidence>
<dbReference type="EMBL" id="FJUX01000038">
    <property type="protein sequence ID" value="CZS98857.1"/>
    <property type="molecule type" value="Genomic_DNA"/>
</dbReference>
<name>A0A1E1KLE6_9HELO</name>
<dbReference type="Proteomes" id="UP000178912">
    <property type="component" value="Unassembled WGS sequence"/>
</dbReference>
<gene>
    <name evidence="1" type="ORF">RAG0_07421</name>
</gene>
<sequence>MGVRKTGKIELLYRYKDVNLYNHKDELLKIAANTLQATIDIISTAGDVIVLIDSDEDMLADGPEISGDEDVQMKIVMSEGEASFVYTKNYSLATVSSTLNEAFSTKEGGNVRG</sequence>
<proteinExistence type="predicted"/>
<protein>
    <submittedName>
        <fullName evidence="1">Uncharacterized protein</fullName>
    </submittedName>
</protein>
<dbReference type="AlphaFoldDB" id="A0A1E1KLE6"/>